<feature type="chain" id="PRO_5045232377" evidence="1">
    <location>
        <begin position="31"/>
        <end position="256"/>
    </location>
</feature>
<accession>A0ABN0BJV9</accession>
<dbReference type="Proteomes" id="UP000005101">
    <property type="component" value="Unassembled WGS sequence"/>
</dbReference>
<dbReference type="SMART" id="SM00028">
    <property type="entry name" value="TPR"/>
    <property type="match status" value="3"/>
</dbReference>
<name>A0ABN0BJV9_BACFG</name>
<protein>
    <submittedName>
        <fullName evidence="2">Tetratricopeptide repeat protein</fullName>
    </submittedName>
</protein>
<evidence type="ECO:0000313" key="2">
    <source>
        <dbReference type="EMBL" id="EFR53169.1"/>
    </source>
</evidence>
<keyword evidence="3" id="KW-1185">Reference proteome</keyword>
<keyword evidence="1" id="KW-0732">Signal</keyword>
<gene>
    <name evidence="2" type="ORF">BFAG_01864</name>
</gene>
<dbReference type="InterPro" id="IPR011990">
    <property type="entry name" value="TPR-like_helical_dom_sf"/>
</dbReference>
<dbReference type="InterPro" id="IPR019734">
    <property type="entry name" value="TPR_rpt"/>
</dbReference>
<organism evidence="2 3">
    <name type="scientific">Bacteroides fragilis 3_1_12</name>
    <dbReference type="NCBI Taxonomy" id="457424"/>
    <lineage>
        <taxon>Bacteria</taxon>
        <taxon>Pseudomonadati</taxon>
        <taxon>Bacteroidota</taxon>
        <taxon>Bacteroidia</taxon>
        <taxon>Bacteroidales</taxon>
        <taxon>Bacteroidaceae</taxon>
        <taxon>Bacteroides</taxon>
    </lineage>
</organism>
<evidence type="ECO:0000313" key="3">
    <source>
        <dbReference type="Proteomes" id="UP000005101"/>
    </source>
</evidence>
<dbReference type="EMBL" id="EQ973213">
    <property type="protein sequence ID" value="EFR53169.1"/>
    <property type="molecule type" value="Genomic_DNA"/>
</dbReference>
<sequence length="256" mass="28631">MNDKQLKNTITMKKIILLLALCFTANNFFAQTTDPNQLKNEGNDALNAKNYAVAYEKYSEYLKLTNNQDSVTAYNCGVCADNIKKYNEAANYFDIAIKKGYNLANAYIGKSAAYRDMKNNKEYIATLAEGIKAVPGNATLEKLYAIYYLKEGQKFQQAGNIEKAEENYKHATDVSSKKWKTDALYSLGVLFYNNGASVLQKATPLANSNKEKYASEKAKADADFKKAVDYLGEAITLSPNRTEIKQMQDQAKGMIK</sequence>
<evidence type="ECO:0000256" key="1">
    <source>
        <dbReference type="SAM" id="SignalP"/>
    </source>
</evidence>
<reference evidence="2 3" key="1">
    <citation type="submission" date="2008-12" db="EMBL/GenBank/DDBJ databases">
        <title>Annotation of Bacteroides fragilis strain 3_1_12.</title>
        <authorList>
            <consortium name="The Broad Institute Genome Sequencing Platform"/>
            <person name="Ward D."/>
            <person name="Young S.K."/>
            <person name="Kodira C.D."/>
            <person name="Zeng Q."/>
            <person name="Koehrsen M."/>
            <person name="Alvarado L."/>
            <person name="Berlin A."/>
            <person name="Borenstein D."/>
            <person name="Chen Z."/>
            <person name="Engels R."/>
            <person name="Freedman E."/>
            <person name="Gellesch M."/>
            <person name="Goldberg J."/>
            <person name="Griggs A."/>
            <person name="Gujja S."/>
            <person name="Heiman D."/>
            <person name="Hepburn T."/>
            <person name="Howarth C."/>
            <person name="Jen D."/>
            <person name="Larson L."/>
            <person name="Lewis B."/>
            <person name="Mehta T."/>
            <person name="Park D."/>
            <person name="Pearson M."/>
            <person name="Roberts A."/>
            <person name="Saif S."/>
            <person name="Shea T."/>
            <person name="Shenoy N."/>
            <person name="Sisk P."/>
            <person name="Stolte C."/>
            <person name="Sykes S."/>
            <person name="Walk T."/>
            <person name="White J."/>
            <person name="Yandava C."/>
            <person name="Allen-Vercoe E."/>
            <person name="Strauss J."/>
            <person name="Ambrose C."/>
            <person name="Lander E."/>
            <person name="Nusbaum C."/>
            <person name="Galagan J."/>
            <person name="Birren B."/>
        </authorList>
    </citation>
    <scope>NUCLEOTIDE SEQUENCE [LARGE SCALE GENOMIC DNA]</scope>
    <source>
        <strain evidence="2 3">3_1_12</strain>
    </source>
</reference>
<feature type="signal peptide" evidence="1">
    <location>
        <begin position="1"/>
        <end position="30"/>
    </location>
</feature>
<dbReference type="SUPFAM" id="SSF48452">
    <property type="entry name" value="TPR-like"/>
    <property type="match status" value="1"/>
</dbReference>
<proteinExistence type="predicted"/>
<dbReference type="Gene3D" id="1.25.40.10">
    <property type="entry name" value="Tetratricopeptide repeat domain"/>
    <property type="match status" value="1"/>
</dbReference>